<feature type="compositionally biased region" description="Basic residues" evidence="1">
    <location>
        <begin position="222"/>
        <end position="244"/>
    </location>
</feature>
<protein>
    <recommendedName>
        <fullName evidence="4">Endonuclease/exonuclease/phosphatase domain-containing protein</fullName>
    </recommendedName>
</protein>
<feature type="region of interest" description="Disordered" evidence="1">
    <location>
        <begin position="222"/>
        <end position="255"/>
    </location>
</feature>
<evidence type="ECO:0000313" key="3">
    <source>
        <dbReference type="Proteomes" id="UP000076738"/>
    </source>
</evidence>
<dbReference type="InterPro" id="IPR036691">
    <property type="entry name" value="Endo/exonu/phosph_ase_sf"/>
</dbReference>
<feature type="compositionally biased region" description="Polar residues" evidence="1">
    <location>
        <begin position="170"/>
        <end position="197"/>
    </location>
</feature>
<feature type="region of interest" description="Disordered" evidence="1">
    <location>
        <begin position="169"/>
        <end position="206"/>
    </location>
</feature>
<gene>
    <name evidence="2" type="ORF">CALVIDRAFT_372512</name>
</gene>
<organism evidence="2 3">
    <name type="scientific">Calocera viscosa (strain TUFC12733)</name>
    <dbReference type="NCBI Taxonomy" id="1330018"/>
    <lineage>
        <taxon>Eukaryota</taxon>
        <taxon>Fungi</taxon>
        <taxon>Dikarya</taxon>
        <taxon>Basidiomycota</taxon>
        <taxon>Agaricomycotina</taxon>
        <taxon>Dacrymycetes</taxon>
        <taxon>Dacrymycetales</taxon>
        <taxon>Dacrymycetaceae</taxon>
        <taxon>Calocera</taxon>
    </lineage>
</organism>
<evidence type="ECO:0000313" key="2">
    <source>
        <dbReference type="EMBL" id="KZO90880.1"/>
    </source>
</evidence>
<dbReference type="SUPFAM" id="SSF56219">
    <property type="entry name" value="DNase I-like"/>
    <property type="match status" value="1"/>
</dbReference>
<dbReference type="Proteomes" id="UP000076738">
    <property type="component" value="Unassembled WGS sequence"/>
</dbReference>
<proteinExistence type="predicted"/>
<evidence type="ECO:0000256" key="1">
    <source>
        <dbReference type="SAM" id="MobiDB-lite"/>
    </source>
</evidence>
<dbReference type="AlphaFoldDB" id="A0A167GT58"/>
<accession>A0A167GT58</accession>
<dbReference type="EMBL" id="KV417332">
    <property type="protein sequence ID" value="KZO90880.1"/>
    <property type="molecule type" value="Genomic_DNA"/>
</dbReference>
<sequence length="255" mass="28643">MFSSLAPFLPAVSPPMPNWLPQPEETTISGQLYDADKRCWRPFDSRRDQPIARCHPFTLISWNVDLADPGTAGAERLAACLLQLKGWVIDAGSPPVNVCLQEVHKTALSALFADPWVQNEFVVVRDGERLCYDMAILISTRLRSAVSPWPSFQPGSRFGHLAGEKAASRVSATVPRSTATVPRSTATVPRSTATVPRSTRRCRDRQRRCRDRQRRCRDRQRRCRDRQRRRGKKGEKRRGGRKGALRWGDGGLAAA</sequence>
<keyword evidence="3" id="KW-1185">Reference proteome</keyword>
<evidence type="ECO:0008006" key="4">
    <source>
        <dbReference type="Google" id="ProtNLM"/>
    </source>
</evidence>
<name>A0A167GT58_CALVF</name>
<dbReference type="OrthoDB" id="9975959at2759"/>
<reference evidence="2 3" key="1">
    <citation type="journal article" date="2016" name="Mol. Biol. Evol.">
        <title>Comparative Genomics of Early-Diverging Mushroom-Forming Fungi Provides Insights into the Origins of Lignocellulose Decay Capabilities.</title>
        <authorList>
            <person name="Nagy L.G."/>
            <person name="Riley R."/>
            <person name="Tritt A."/>
            <person name="Adam C."/>
            <person name="Daum C."/>
            <person name="Floudas D."/>
            <person name="Sun H."/>
            <person name="Yadav J.S."/>
            <person name="Pangilinan J."/>
            <person name="Larsson K.H."/>
            <person name="Matsuura K."/>
            <person name="Barry K."/>
            <person name="Labutti K."/>
            <person name="Kuo R."/>
            <person name="Ohm R.A."/>
            <person name="Bhattacharya S.S."/>
            <person name="Shirouzu T."/>
            <person name="Yoshinaga Y."/>
            <person name="Martin F.M."/>
            <person name="Grigoriev I.V."/>
            <person name="Hibbett D.S."/>
        </authorList>
    </citation>
    <scope>NUCLEOTIDE SEQUENCE [LARGE SCALE GENOMIC DNA]</scope>
    <source>
        <strain evidence="2 3">TUFC12733</strain>
    </source>
</reference>